<dbReference type="InterPro" id="IPR006145">
    <property type="entry name" value="PsdUridine_synth_RsuA/RluA"/>
</dbReference>
<feature type="domain" description="Pseudouridine synthase RsuA/RluA-like" evidence="5">
    <location>
        <begin position="9"/>
        <end position="168"/>
    </location>
</feature>
<name>A0A2H0TCG4_9BACT</name>
<dbReference type="SUPFAM" id="SSF55120">
    <property type="entry name" value="Pseudouridine synthase"/>
    <property type="match status" value="1"/>
</dbReference>
<dbReference type="PROSITE" id="PS01129">
    <property type="entry name" value="PSI_RLU"/>
    <property type="match status" value="1"/>
</dbReference>
<evidence type="ECO:0000256" key="3">
    <source>
        <dbReference type="PIRSR" id="PIRSR606225-1"/>
    </source>
</evidence>
<dbReference type="EMBL" id="PFCO01000009">
    <property type="protein sequence ID" value="PIR69248.1"/>
    <property type="molecule type" value="Genomic_DNA"/>
</dbReference>
<dbReference type="InterPro" id="IPR006225">
    <property type="entry name" value="PsdUridine_synth_RluC/D"/>
</dbReference>
<dbReference type="InterPro" id="IPR020103">
    <property type="entry name" value="PsdUridine_synth_cat_dom_sf"/>
</dbReference>
<dbReference type="EC" id="5.4.99.-" evidence="4"/>
<dbReference type="Gene3D" id="3.30.2350.10">
    <property type="entry name" value="Pseudouridine synthase"/>
    <property type="match status" value="1"/>
</dbReference>
<dbReference type="CDD" id="cd02869">
    <property type="entry name" value="PseudoU_synth_RluA_like"/>
    <property type="match status" value="1"/>
</dbReference>
<dbReference type="Proteomes" id="UP000231503">
    <property type="component" value="Unassembled WGS sequence"/>
</dbReference>
<reference evidence="7" key="1">
    <citation type="submission" date="2017-09" db="EMBL/GenBank/DDBJ databases">
        <title>Depth-based differentiation of microbial function through sediment-hosted aquifers and enrichment of novel symbionts in the deep terrestrial subsurface.</title>
        <authorList>
            <person name="Probst A.J."/>
            <person name="Ladd B."/>
            <person name="Jarett J.K."/>
            <person name="Geller-Mcgrath D.E."/>
            <person name="Sieber C.M.K."/>
            <person name="Emerson J.B."/>
            <person name="Anantharaman K."/>
            <person name="Thomas B.C."/>
            <person name="Malmstrom R."/>
            <person name="Stieglmeier M."/>
            <person name="Klingl A."/>
            <person name="Woyke T."/>
            <person name="Ryan C.M."/>
            <person name="Banfield J.F."/>
        </authorList>
    </citation>
    <scope>NUCLEOTIDE SEQUENCE [LARGE SCALE GENOMIC DNA]</scope>
</reference>
<dbReference type="GO" id="GO:0140098">
    <property type="term" value="F:catalytic activity, acting on RNA"/>
    <property type="evidence" value="ECO:0007669"/>
    <property type="project" value="UniProtKB-ARBA"/>
</dbReference>
<dbReference type="InterPro" id="IPR006224">
    <property type="entry name" value="PsdUridine_synth_RluA-like_CS"/>
</dbReference>
<evidence type="ECO:0000256" key="4">
    <source>
        <dbReference type="RuleBase" id="RU362028"/>
    </source>
</evidence>
<dbReference type="GO" id="GO:0003723">
    <property type="term" value="F:RNA binding"/>
    <property type="evidence" value="ECO:0007669"/>
    <property type="project" value="InterPro"/>
</dbReference>
<protein>
    <recommendedName>
        <fullName evidence="4">Pseudouridine synthase</fullName>
        <ecNumber evidence="4">5.4.99.-</ecNumber>
    </recommendedName>
</protein>
<dbReference type="GO" id="GO:0000455">
    <property type="term" value="P:enzyme-directed rRNA pseudouridine synthesis"/>
    <property type="evidence" value="ECO:0007669"/>
    <property type="project" value="TreeGrafter"/>
</dbReference>
<dbReference type="PANTHER" id="PTHR21600">
    <property type="entry name" value="MITOCHONDRIAL RNA PSEUDOURIDINE SYNTHASE"/>
    <property type="match status" value="1"/>
</dbReference>
<evidence type="ECO:0000313" key="7">
    <source>
        <dbReference type="Proteomes" id="UP000231503"/>
    </source>
</evidence>
<evidence type="ECO:0000256" key="2">
    <source>
        <dbReference type="ARBA" id="ARBA00023235"/>
    </source>
</evidence>
<feature type="active site" evidence="3">
    <location>
        <position position="60"/>
    </location>
</feature>
<accession>A0A2H0TCG4</accession>
<dbReference type="GO" id="GO:0009982">
    <property type="term" value="F:pseudouridine synthase activity"/>
    <property type="evidence" value="ECO:0007669"/>
    <property type="project" value="InterPro"/>
</dbReference>
<gene>
    <name evidence="6" type="ORF">COU47_04080</name>
</gene>
<dbReference type="AlphaFoldDB" id="A0A2H0TCG4"/>
<comment type="similarity">
    <text evidence="1 4">Belongs to the pseudouridine synthase RluA family.</text>
</comment>
<keyword evidence="2 4" id="KW-0413">Isomerase</keyword>
<dbReference type="InterPro" id="IPR050188">
    <property type="entry name" value="RluA_PseudoU_synthase"/>
</dbReference>
<dbReference type="Pfam" id="PF00849">
    <property type="entry name" value="PseudoU_synth_2"/>
    <property type="match status" value="1"/>
</dbReference>
<dbReference type="PANTHER" id="PTHR21600:SF44">
    <property type="entry name" value="RIBOSOMAL LARGE SUBUNIT PSEUDOURIDINE SYNTHASE D"/>
    <property type="match status" value="1"/>
</dbReference>
<evidence type="ECO:0000259" key="5">
    <source>
        <dbReference type="Pfam" id="PF00849"/>
    </source>
</evidence>
<comment type="function">
    <text evidence="4">Responsible for synthesis of pseudouridine from uracil.</text>
</comment>
<comment type="caution">
    <text evidence="6">The sequence shown here is derived from an EMBL/GenBank/DDBJ whole genome shotgun (WGS) entry which is preliminary data.</text>
</comment>
<evidence type="ECO:0000313" key="6">
    <source>
        <dbReference type="EMBL" id="PIR69248.1"/>
    </source>
</evidence>
<dbReference type="NCBIfam" id="TIGR00005">
    <property type="entry name" value="rluA_subfam"/>
    <property type="match status" value="1"/>
</dbReference>
<evidence type="ECO:0000256" key="1">
    <source>
        <dbReference type="ARBA" id="ARBA00010876"/>
    </source>
</evidence>
<comment type="catalytic activity">
    <reaction evidence="4">
        <text>a uridine in RNA = a pseudouridine in RNA</text>
        <dbReference type="Rhea" id="RHEA:48348"/>
        <dbReference type="Rhea" id="RHEA-COMP:12068"/>
        <dbReference type="Rhea" id="RHEA-COMP:12069"/>
        <dbReference type="ChEBI" id="CHEBI:65314"/>
        <dbReference type="ChEBI" id="CHEBI:65315"/>
    </reaction>
</comment>
<proteinExistence type="inferred from homology"/>
<organism evidence="6 7">
    <name type="scientific">Candidatus Niyogibacteria bacterium CG10_big_fil_rev_8_21_14_0_10_46_36</name>
    <dbReference type="NCBI Taxonomy" id="1974726"/>
    <lineage>
        <taxon>Bacteria</taxon>
        <taxon>Candidatus Niyogiibacteriota</taxon>
    </lineage>
</organism>
<sequence length="231" mass="25955">MQIIYEDSDIIAVNKPAGVSVHPDRHHPSDTLIQMIAGQFPEIEGVGEDPLRPGVVHRLDKDTSGVLVVARNQEAFDYLKKQFHMRTVVKEYAALVVGKVKEKKGTIDMPIGRSKNDPTRRAAEGLMRGMVREARTDYEVIEYFGGGYTLVRLFPKTGRTHQIRVHMKAIGYPIVCDKLYAGKRFVCPFGLNRHFLHASTLEIALPQSGKIRLEADIPVDLERVLEGLRNA</sequence>